<dbReference type="Gene3D" id="2.40.128.20">
    <property type="match status" value="2"/>
</dbReference>
<evidence type="ECO:0000256" key="8">
    <source>
        <dbReference type="ARBA" id="ARBA00023180"/>
    </source>
</evidence>
<dbReference type="GO" id="GO:0000302">
    <property type="term" value="P:response to reactive oxygen species"/>
    <property type="evidence" value="ECO:0007669"/>
    <property type="project" value="TreeGrafter"/>
</dbReference>
<accession>A0A6J8CLF7</accession>
<evidence type="ECO:0000256" key="4">
    <source>
        <dbReference type="ARBA" id="ARBA00022525"/>
    </source>
</evidence>
<dbReference type="EMBL" id="CACVKT020005631">
    <property type="protein sequence ID" value="CAC5396691.1"/>
    <property type="molecule type" value="Genomic_DNA"/>
</dbReference>
<evidence type="ECO:0000313" key="11">
    <source>
        <dbReference type="EMBL" id="CAC5396691.1"/>
    </source>
</evidence>
<feature type="domain" description="Lipocalin/cytosolic fatty-acid binding" evidence="10">
    <location>
        <begin position="33"/>
        <end position="176"/>
    </location>
</feature>
<name>A0A6J8CLF7_MYTCO</name>
<dbReference type="GO" id="GO:0031409">
    <property type="term" value="F:pigment binding"/>
    <property type="evidence" value="ECO:0007669"/>
    <property type="project" value="InterPro"/>
</dbReference>
<dbReference type="CDD" id="cd19437">
    <property type="entry name" value="lipocalin_apoD-like"/>
    <property type="match status" value="2"/>
</dbReference>
<dbReference type="GO" id="GO:0005737">
    <property type="term" value="C:cytoplasm"/>
    <property type="evidence" value="ECO:0007669"/>
    <property type="project" value="TreeGrafter"/>
</dbReference>
<comment type="subcellular location">
    <subcellularLocation>
        <location evidence="1">Secreted</location>
    </subcellularLocation>
</comment>
<organism evidence="11 12">
    <name type="scientific">Mytilus coruscus</name>
    <name type="common">Sea mussel</name>
    <dbReference type="NCBI Taxonomy" id="42192"/>
    <lineage>
        <taxon>Eukaryota</taxon>
        <taxon>Metazoa</taxon>
        <taxon>Spiralia</taxon>
        <taxon>Lophotrochozoa</taxon>
        <taxon>Mollusca</taxon>
        <taxon>Bivalvia</taxon>
        <taxon>Autobranchia</taxon>
        <taxon>Pteriomorphia</taxon>
        <taxon>Mytilida</taxon>
        <taxon>Mytiloidea</taxon>
        <taxon>Mytilidae</taxon>
        <taxon>Mytilinae</taxon>
        <taxon>Mytilus</taxon>
    </lineage>
</organism>
<protein>
    <recommendedName>
        <fullName evidence="2">Apolipoprotein D</fullName>
    </recommendedName>
</protein>
<dbReference type="PANTHER" id="PTHR10612:SF34">
    <property type="entry name" value="APOLIPOPROTEIN D"/>
    <property type="match status" value="1"/>
</dbReference>
<keyword evidence="4" id="KW-0964">Secreted</keyword>
<dbReference type="FunFam" id="2.40.128.20:FF:000003">
    <property type="entry name" value="Apolipoprotein D"/>
    <property type="match status" value="2"/>
</dbReference>
<dbReference type="OrthoDB" id="565904at2759"/>
<gene>
    <name evidence="11" type="ORF">MCOR_31215</name>
</gene>
<evidence type="ECO:0000256" key="3">
    <source>
        <dbReference type="ARBA" id="ARBA00022448"/>
    </source>
</evidence>
<dbReference type="InterPro" id="IPR003057">
    <property type="entry name" value="Invtbrt_color"/>
</dbReference>
<sequence>MWYIVLVAAVVSVAKAQVFGALGCPTVKPQASFDLQKYLGDWYEIYKFKANFENGQKCAHANYQLKDNGHVRVNNSGKTSDGKMVQALGDLYMPDSTKPSSLKVKFASAAPYGNYVVIDTDYTNYTLIYSCTSILGISHFEFAWILGRQRTMDQALVDRLFAELKSYNVDVGHFMKEDQTCLLTTSAQIVRPGGCPKAVTQTTLDLPQYLGNWYEIYKFWAIFEVGQKCVEAHYTLKDNGHVKVDNSGTRFGSKVEALGDLYMPDSNRPANLKVKFGGSAPYGDYWVLDTDYKNYTLIYSCGSLLGPLGHVESAWILGRQRTLDQSVVDRLFAKAKSFGINTDHFSKTDQSGC</sequence>
<dbReference type="Pfam" id="PF08212">
    <property type="entry name" value="Lipocalin_2"/>
    <property type="match status" value="2"/>
</dbReference>
<dbReference type="GO" id="GO:0008289">
    <property type="term" value="F:lipid binding"/>
    <property type="evidence" value="ECO:0007669"/>
    <property type="project" value="UniProtKB-KW"/>
</dbReference>
<evidence type="ECO:0000256" key="9">
    <source>
        <dbReference type="SAM" id="SignalP"/>
    </source>
</evidence>
<evidence type="ECO:0000256" key="5">
    <source>
        <dbReference type="ARBA" id="ARBA00022729"/>
    </source>
</evidence>
<evidence type="ECO:0000259" key="10">
    <source>
        <dbReference type="Pfam" id="PF08212"/>
    </source>
</evidence>
<dbReference type="PANTHER" id="PTHR10612">
    <property type="entry name" value="APOLIPOPROTEIN D"/>
    <property type="match status" value="1"/>
</dbReference>
<dbReference type="AlphaFoldDB" id="A0A6J8CLF7"/>
<dbReference type="InterPro" id="IPR012674">
    <property type="entry name" value="Calycin"/>
</dbReference>
<dbReference type="PROSITE" id="PS00213">
    <property type="entry name" value="LIPOCALIN"/>
    <property type="match status" value="1"/>
</dbReference>
<keyword evidence="12" id="KW-1185">Reference proteome</keyword>
<dbReference type="InterPro" id="IPR000566">
    <property type="entry name" value="Lipocln_cytosolic_FA-bd_dom"/>
</dbReference>
<dbReference type="PRINTS" id="PR01273">
    <property type="entry name" value="INVTBRTCOLOR"/>
</dbReference>
<evidence type="ECO:0000256" key="6">
    <source>
        <dbReference type="ARBA" id="ARBA00023121"/>
    </source>
</evidence>
<dbReference type="GO" id="GO:0006629">
    <property type="term" value="P:lipid metabolic process"/>
    <property type="evidence" value="ECO:0007669"/>
    <property type="project" value="TreeGrafter"/>
</dbReference>
<keyword evidence="6" id="KW-0446">Lipid-binding</keyword>
<dbReference type="InterPro" id="IPR022272">
    <property type="entry name" value="Lipocalin_CS"/>
</dbReference>
<evidence type="ECO:0000256" key="7">
    <source>
        <dbReference type="ARBA" id="ARBA00023157"/>
    </source>
</evidence>
<evidence type="ECO:0000256" key="1">
    <source>
        <dbReference type="ARBA" id="ARBA00004613"/>
    </source>
</evidence>
<dbReference type="SUPFAM" id="SSF50814">
    <property type="entry name" value="Lipocalins"/>
    <property type="match status" value="2"/>
</dbReference>
<keyword evidence="8" id="KW-0325">Glycoprotein</keyword>
<keyword evidence="7" id="KW-1015">Disulfide bond</keyword>
<evidence type="ECO:0000256" key="2">
    <source>
        <dbReference type="ARBA" id="ARBA00019890"/>
    </source>
</evidence>
<dbReference type="Proteomes" id="UP000507470">
    <property type="component" value="Unassembled WGS sequence"/>
</dbReference>
<reference evidence="11 12" key="1">
    <citation type="submission" date="2020-06" db="EMBL/GenBank/DDBJ databases">
        <authorList>
            <person name="Li R."/>
            <person name="Bekaert M."/>
        </authorList>
    </citation>
    <scope>NUCLEOTIDE SEQUENCE [LARGE SCALE GENOMIC DNA]</scope>
    <source>
        <strain evidence="12">wild</strain>
    </source>
</reference>
<evidence type="ECO:0000313" key="12">
    <source>
        <dbReference type="Proteomes" id="UP000507470"/>
    </source>
</evidence>
<feature type="domain" description="Lipocalin/cytosolic fatty-acid binding" evidence="10">
    <location>
        <begin position="204"/>
        <end position="349"/>
    </location>
</feature>
<keyword evidence="3" id="KW-0813">Transport</keyword>
<feature type="chain" id="PRO_5026729610" description="Apolipoprotein D" evidence="9">
    <location>
        <begin position="17"/>
        <end position="353"/>
    </location>
</feature>
<keyword evidence="5 9" id="KW-0732">Signal</keyword>
<feature type="signal peptide" evidence="9">
    <location>
        <begin position="1"/>
        <end position="16"/>
    </location>
</feature>
<proteinExistence type="predicted"/>
<dbReference type="GO" id="GO:0005576">
    <property type="term" value="C:extracellular region"/>
    <property type="evidence" value="ECO:0007669"/>
    <property type="project" value="UniProtKB-SubCell"/>
</dbReference>